<dbReference type="Gene3D" id="3.20.20.240">
    <property type="entry name" value="Methylmalonyl-CoA mutase"/>
    <property type="match status" value="2"/>
</dbReference>
<dbReference type="AlphaFoldDB" id="A0A9X4MZ20"/>
<dbReference type="GO" id="GO:0031419">
    <property type="term" value="F:cobalamin binding"/>
    <property type="evidence" value="ECO:0007669"/>
    <property type="project" value="InterPro"/>
</dbReference>
<evidence type="ECO:0000259" key="1">
    <source>
        <dbReference type="Pfam" id="PF01642"/>
    </source>
</evidence>
<dbReference type="GO" id="GO:0016866">
    <property type="term" value="F:intramolecular transferase activity"/>
    <property type="evidence" value="ECO:0007669"/>
    <property type="project" value="InterPro"/>
</dbReference>
<organism evidence="2 3">
    <name type="scientific">Profundicola chukchiensis</name>
    <dbReference type="NCBI Taxonomy" id="2961959"/>
    <lineage>
        <taxon>Bacteria</taxon>
        <taxon>Pseudomonadati</taxon>
        <taxon>Bacteroidota</taxon>
        <taxon>Flavobacteriia</taxon>
        <taxon>Flavobacteriales</taxon>
        <taxon>Weeksellaceae</taxon>
        <taxon>Profundicola</taxon>
    </lineage>
</organism>
<dbReference type="Proteomes" id="UP001152599">
    <property type="component" value="Unassembled WGS sequence"/>
</dbReference>
<gene>
    <name evidence="2" type="ORF">NMK71_07355</name>
</gene>
<dbReference type="PANTHER" id="PTHR48101">
    <property type="entry name" value="METHYLMALONYL-COA MUTASE, MITOCHONDRIAL-RELATED"/>
    <property type="match status" value="1"/>
</dbReference>
<dbReference type="InterPro" id="IPR006099">
    <property type="entry name" value="MeMalonylCoA_mutase_a/b_cat"/>
</dbReference>
<keyword evidence="3" id="KW-1185">Reference proteome</keyword>
<protein>
    <submittedName>
        <fullName evidence="2">Methylmalonyl-CoA mutase family protein</fullName>
    </submittedName>
</protein>
<proteinExistence type="predicted"/>
<dbReference type="RefSeq" id="WP_304420696.1">
    <property type="nucleotide sequence ID" value="NZ_JANCMU010000003.1"/>
</dbReference>
<dbReference type="InterPro" id="IPR016176">
    <property type="entry name" value="Cbl-dep_enz_cat"/>
</dbReference>
<comment type="caution">
    <text evidence="2">The sequence shown here is derived from an EMBL/GenBank/DDBJ whole genome shotgun (WGS) entry which is preliminary data.</text>
</comment>
<dbReference type="EMBL" id="JANCMU010000003">
    <property type="protein sequence ID" value="MDG4946225.1"/>
    <property type="molecule type" value="Genomic_DNA"/>
</dbReference>
<accession>A0A9X4MZ20</accession>
<evidence type="ECO:0000313" key="2">
    <source>
        <dbReference type="EMBL" id="MDG4946225.1"/>
    </source>
</evidence>
<dbReference type="PANTHER" id="PTHR48101:SF1">
    <property type="entry name" value="METHYLMALONYL-COA MUTASE, LARGE SUBUNIT"/>
    <property type="match status" value="1"/>
</dbReference>
<dbReference type="SUPFAM" id="SSF51703">
    <property type="entry name" value="Cobalamin (vitamin B12)-dependent enzymes"/>
    <property type="match status" value="1"/>
</dbReference>
<reference evidence="2" key="1">
    <citation type="submission" date="2022-07" db="EMBL/GenBank/DDBJ databases">
        <title>Description and genome-wide analysis of Profundicola chukchiensis gen. nov., sp. nov., marine bacteria isolated from bottom sediments of the Chukchi Sea.</title>
        <authorList>
            <person name="Romanenko L."/>
            <person name="Otstavnykh N."/>
            <person name="Kurilenko V."/>
            <person name="Eremeev V."/>
            <person name="Velansky P."/>
            <person name="Mikhailov V."/>
            <person name="Isaeva M."/>
        </authorList>
    </citation>
    <scope>NUCLEOTIDE SEQUENCE</scope>
    <source>
        <strain evidence="2">KMM 9713</strain>
    </source>
</reference>
<feature type="domain" description="Methylmalonyl-CoA mutase alpha/beta chain catalytic" evidence="1">
    <location>
        <begin position="124"/>
        <end position="388"/>
    </location>
</feature>
<dbReference type="Pfam" id="PF01642">
    <property type="entry name" value="MM_CoA_mutase"/>
    <property type="match status" value="1"/>
</dbReference>
<sequence length="426" mass="48255">MSDLFKNFEATDEQQWKNQVQAELKGADFTKTLCWDTAEGFQVKPLYTSKDKAQDHFVSKENTWKIISTFIPDVDISYGSVDGVFLNSDQTEAFQASANEMLFVDYTNAQPATEAINNNTYINWDFLGDLAQFGNYPDKSLESAVENLKKVAQSNYKNKTSIDISRYQNAGANHAEQLALMLLVGQEYVQLTGDKAILSDVLVKSAVGSNFFFEIAKLRALRILWANLAEANDTNSNLKVLAESSVRNKSVLDRYNNIIRTTYEAAAGIMAGADFVMVHPYDELFVEQKDLAVELGFKQQFILREESFLNHYVDPLKGAFYLESLTHQLAEKAWEIFKRLESEGGFITGLKNAKIQKMISSSAKKEQDKFDNQEISLIGVNKFPKKDDDFMKYSIRPKYQGVGKTLFQTITLKRLAEGAEKEYDKT</sequence>
<evidence type="ECO:0000313" key="3">
    <source>
        <dbReference type="Proteomes" id="UP001152599"/>
    </source>
</evidence>
<name>A0A9X4MZ20_9FLAO</name>